<dbReference type="Gene3D" id="1.10.357.10">
    <property type="entry name" value="Tetracycline Repressor, domain 2"/>
    <property type="match status" value="1"/>
</dbReference>
<dbReference type="PROSITE" id="PS50977">
    <property type="entry name" value="HTH_TETR_2"/>
    <property type="match status" value="1"/>
</dbReference>
<dbReference type="InterPro" id="IPR009057">
    <property type="entry name" value="Homeodomain-like_sf"/>
</dbReference>
<evidence type="ECO:0000313" key="6">
    <source>
        <dbReference type="EMBL" id="GAA4625255.1"/>
    </source>
</evidence>
<proteinExistence type="predicted"/>
<dbReference type="Proteomes" id="UP001501442">
    <property type="component" value="Unassembled WGS sequence"/>
</dbReference>
<protein>
    <submittedName>
        <fullName evidence="6">TetR/AcrR family transcriptional regulator</fullName>
    </submittedName>
</protein>
<comment type="caution">
    <text evidence="6">The sequence shown here is derived from an EMBL/GenBank/DDBJ whole genome shotgun (WGS) entry which is preliminary data.</text>
</comment>
<keyword evidence="1" id="KW-0805">Transcription regulation</keyword>
<dbReference type="SUPFAM" id="SSF46689">
    <property type="entry name" value="Homeodomain-like"/>
    <property type="match status" value="1"/>
</dbReference>
<dbReference type="PANTHER" id="PTHR30055:SF234">
    <property type="entry name" value="HTH-TYPE TRANSCRIPTIONAL REGULATOR BETI"/>
    <property type="match status" value="1"/>
</dbReference>
<dbReference type="RefSeq" id="WP_345431242.1">
    <property type="nucleotide sequence ID" value="NZ_BAABHK010000003.1"/>
</dbReference>
<evidence type="ECO:0000256" key="3">
    <source>
        <dbReference type="ARBA" id="ARBA00023163"/>
    </source>
</evidence>
<dbReference type="InterPro" id="IPR023772">
    <property type="entry name" value="DNA-bd_HTH_TetR-type_CS"/>
</dbReference>
<dbReference type="PRINTS" id="PR00455">
    <property type="entry name" value="HTHTETR"/>
</dbReference>
<evidence type="ECO:0000256" key="4">
    <source>
        <dbReference type="PROSITE-ProRule" id="PRU00335"/>
    </source>
</evidence>
<evidence type="ECO:0000313" key="7">
    <source>
        <dbReference type="Proteomes" id="UP001501442"/>
    </source>
</evidence>
<dbReference type="SUPFAM" id="SSF48498">
    <property type="entry name" value="Tetracyclin repressor-like, C-terminal domain"/>
    <property type="match status" value="1"/>
</dbReference>
<keyword evidence="2 4" id="KW-0238">DNA-binding</keyword>
<sequence length="194" mass="20981">MGTRDRILDAAAGLMRERGITRTTTKEIAKAAGLSEAALYKHFTDKAELLLYVLRERMPGFARVDARPGAGSVEKTIAELTRATVDFYLDALPMLGSLLGEPQLMAAQRESLRKYGAGPEHVVRRFADYLRAERDLGRIAADADPDAAGALLAGACFQQAFLRYFAEGPSAKPVPDETVSALSATLIRALDVRG</sequence>
<dbReference type="Pfam" id="PF00440">
    <property type="entry name" value="TetR_N"/>
    <property type="match status" value="1"/>
</dbReference>
<feature type="domain" description="HTH tetR-type" evidence="5">
    <location>
        <begin position="1"/>
        <end position="61"/>
    </location>
</feature>
<dbReference type="PANTHER" id="PTHR30055">
    <property type="entry name" value="HTH-TYPE TRANSCRIPTIONAL REGULATOR RUTR"/>
    <property type="match status" value="1"/>
</dbReference>
<reference evidence="7" key="1">
    <citation type="journal article" date="2019" name="Int. J. Syst. Evol. Microbiol.">
        <title>The Global Catalogue of Microorganisms (GCM) 10K type strain sequencing project: providing services to taxonomists for standard genome sequencing and annotation.</title>
        <authorList>
            <consortium name="The Broad Institute Genomics Platform"/>
            <consortium name="The Broad Institute Genome Sequencing Center for Infectious Disease"/>
            <person name="Wu L."/>
            <person name="Ma J."/>
        </authorList>
    </citation>
    <scope>NUCLEOTIDE SEQUENCE [LARGE SCALE GENOMIC DNA]</scope>
    <source>
        <strain evidence="7">JCM 17939</strain>
    </source>
</reference>
<name>A0ABP8U9P0_9ACTN</name>
<evidence type="ECO:0000256" key="1">
    <source>
        <dbReference type="ARBA" id="ARBA00023015"/>
    </source>
</evidence>
<dbReference type="InterPro" id="IPR050109">
    <property type="entry name" value="HTH-type_TetR-like_transc_reg"/>
</dbReference>
<accession>A0ABP8U9P0</accession>
<evidence type="ECO:0000259" key="5">
    <source>
        <dbReference type="PROSITE" id="PS50977"/>
    </source>
</evidence>
<dbReference type="EMBL" id="BAABHK010000003">
    <property type="protein sequence ID" value="GAA4625255.1"/>
    <property type="molecule type" value="Genomic_DNA"/>
</dbReference>
<evidence type="ECO:0000256" key="2">
    <source>
        <dbReference type="ARBA" id="ARBA00023125"/>
    </source>
</evidence>
<dbReference type="InterPro" id="IPR036271">
    <property type="entry name" value="Tet_transcr_reg_TetR-rel_C_sf"/>
</dbReference>
<dbReference type="InterPro" id="IPR039536">
    <property type="entry name" value="TetR_C_Proteobacteria"/>
</dbReference>
<feature type="DNA-binding region" description="H-T-H motif" evidence="4">
    <location>
        <begin position="24"/>
        <end position="43"/>
    </location>
</feature>
<keyword evidence="3" id="KW-0804">Transcription</keyword>
<keyword evidence="7" id="KW-1185">Reference proteome</keyword>
<gene>
    <name evidence="6" type="ORF">GCM10023196_028700</name>
</gene>
<dbReference type="PROSITE" id="PS01081">
    <property type="entry name" value="HTH_TETR_1"/>
    <property type="match status" value="1"/>
</dbReference>
<organism evidence="6 7">
    <name type="scientific">Actinoallomurus vinaceus</name>
    <dbReference type="NCBI Taxonomy" id="1080074"/>
    <lineage>
        <taxon>Bacteria</taxon>
        <taxon>Bacillati</taxon>
        <taxon>Actinomycetota</taxon>
        <taxon>Actinomycetes</taxon>
        <taxon>Streptosporangiales</taxon>
        <taxon>Thermomonosporaceae</taxon>
        <taxon>Actinoallomurus</taxon>
    </lineage>
</organism>
<dbReference type="InterPro" id="IPR001647">
    <property type="entry name" value="HTH_TetR"/>
</dbReference>
<dbReference type="Pfam" id="PF14246">
    <property type="entry name" value="TetR_C_7"/>
    <property type="match status" value="1"/>
</dbReference>